<dbReference type="Gene3D" id="2.30.40.10">
    <property type="entry name" value="Urease, subunit C, domain 1"/>
    <property type="match status" value="1"/>
</dbReference>
<dbReference type="CDD" id="cd01300">
    <property type="entry name" value="YtcJ_like"/>
    <property type="match status" value="1"/>
</dbReference>
<sequence>MKLKHLLCLSVFSVVTNTFAEPTIINNVNGYHVVGDKLQTFSSLAFENGKVLATGNAELAAAYKNAVIIDGNGKTLLPGLIDAHGHILGLGESLMKVDLRGADTEMQAAQRAREYANLNPQIDWISGRGWNQVLWPEKRFPTKHSLDKLLPDKPVVLERVDGHALWVNSKALAVAGITTTTPNPVGGEIVRDEAGYPTGVLIDTAMDLVFNAAPAVTHAVREKQLVAARQELLSVGITSAHDAGIDFASYEFYRQKADTQQLGLRIYAMISSFDSKLDDMLAAGYVQSDDDTLWIRSVKGFGDGALGSRGAALLADYSDDPGNRGILVTPEDALPALFDKVLGANFQLNFHAIGDRSNRLILDNFARAYQHTNGLTLRNRIEHAQVVTLDDIPRFKPLNLIASMQPVHATSDMNMAEDRLGKERLKGAYAWQTFAQQGTVIAAGSDFPVELANPFHGLHAAVTRQSHANLPEDGWLAAEKLSREQAFKAFTLDAAYAAHQEEILGNLQPGKYADFILIDRDIFTVPAAQIWQTQVLQTWLAGKQVFTQN</sequence>
<dbReference type="EC" id="3.5.-.-" evidence="3"/>
<feature type="signal peptide" evidence="1">
    <location>
        <begin position="1"/>
        <end position="20"/>
    </location>
</feature>
<dbReference type="Gene3D" id="3.20.20.140">
    <property type="entry name" value="Metal-dependent hydrolases"/>
    <property type="match status" value="1"/>
</dbReference>
<comment type="caution">
    <text evidence="3">The sequence shown here is derived from an EMBL/GenBank/DDBJ whole genome shotgun (WGS) entry which is preliminary data.</text>
</comment>
<gene>
    <name evidence="3" type="ORF">ACFP85_05005</name>
</gene>
<proteinExistence type="predicted"/>
<dbReference type="SUPFAM" id="SSF51556">
    <property type="entry name" value="Metallo-dependent hydrolases"/>
    <property type="match status" value="1"/>
</dbReference>
<dbReference type="InterPro" id="IPR033932">
    <property type="entry name" value="YtcJ-like"/>
</dbReference>
<accession>A0ABW1XH00</accession>
<evidence type="ECO:0000313" key="3">
    <source>
        <dbReference type="EMBL" id="MFC6439507.1"/>
    </source>
</evidence>
<dbReference type="PANTHER" id="PTHR22642">
    <property type="entry name" value="IMIDAZOLONEPROPIONASE"/>
    <property type="match status" value="1"/>
</dbReference>
<dbReference type="InterPro" id="IPR013108">
    <property type="entry name" value="Amidohydro_3"/>
</dbReference>
<dbReference type="InterPro" id="IPR032466">
    <property type="entry name" value="Metal_Hydrolase"/>
</dbReference>
<evidence type="ECO:0000259" key="2">
    <source>
        <dbReference type="Pfam" id="PF07969"/>
    </source>
</evidence>
<dbReference type="GO" id="GO:0016787">
    <property type="term" value="F:hydrolase activity"/>
    <property type="evidence" value="ECO:0007669"/>
    <property type="project" value="UniProtKB-KW"/>
</dbReference>
<dbReference type="InterPro" id="IPR011059">
    <property type="entry name" value="Metal-dep_hydrolase_composite"/>
</dbReference>
<keyword evidence="1" id="KW-0732">Signal</keyword>
<dbReference type="Proteomes" id="UP001596364">
    <property type="component" value="Unassembled WGS sequence"/>
</dbReference>
<feature type="domain" description="Amidohydrolase 3" evidence="2">
    <location>
        <begin position="68"/>
        <end position="546"/>
    </location>
</feature>
<dbReference type="Gene3D" id="3.10.310.70">
    <property type="match status" value="1"/>
</dbReference>
<organism evidence="3 4">
    <name type="scientific">Pseudobowmanella zhangzhouensis</name>
    <dbReference type="NCBI Taxonomy" id="1537679"/>
    <lineage>
        <taxon>Bacteria</taxon>
        <taxon>Pseudomonadati</taxon>
        <taxon>Pseudomonadota</taxon>
        <taxon>Gammaproteobacteria</taxon>
        <taxon>Alteromonadales</taxon>
        <taxon>Alteromonadaceae</taxon>
    </lineage>
</organism>
<dbReference type="Pfam" id="PF07969">
    <property type="entry name" value="Amidohydro_3"/>
    <property type="match status" value="1"/>
</dbReference>
<dbReference type="EMBL" id="JBHSUS010000001">
    <property type="protein sequence ID" value="MFC6439507.1"/>
    <property type="molecule type" value="Genomic_DNA"/>
</dbReference>
<reference evidence="4" key="1">
    <citation type="journal article" date="2019" name="Int. J. Syst. Evol. Microbiol.">
        <title>The Global Catalogue of Microorganisms (GCM) 10K type strain sequencing project: providing services to taxonomists for standard genome sequencing and annotation.</title>
        <authorList>
            <consortium name="The Broad Institute Genomics Platform"/>
            <consortium name="The Broad Institute Genome Sequencing Center for Infectious Disease"/>
            <person name="Wu L."/>
            <person name="Ma J."/>
        </authorList>
    </citation>
    <scope>NUCLEOTIDE SEQUENCE [LARGE SCALE GENOMIC DNA]</scope>
    <source>
        <strain evidence="4">CGMCC 1.16031</strain>
    </source>
</reference>
<feature type="chain" id="PRO_5047422189" evidence="1">
    <location>
        <begin position="21"/>
        <end position="549"/>
    </location>
</feature>
<protein>
    <submittedName>
        <fullName evidence="3">Amidohydrolase</fullName>
        <ecNumber evidence="3">3.5.-.-</ecNumber>
    </submittedName>
</protein>
<evidence type="ECO:0000256" key="1">
    <source>
        <dbReference type="SAM" id="SignalP"/>
    </source>
</evidence>
<dbReference type="PANTHER" id="PTHR22642:SF2">
    <property type="entry name" value="PROTEIN LONG AFTER FAR-RED 3"/>
    <property type="match status" value="1"/>
</dbReference>
<keyword evidence="4" id="KW-1185">Reference proteome</keyword>
<keyword evidence="3" id="KW-0378">Hydrolase</keyword>
<name>A0ABW1XH00_9ALTE</name>
<dbReference type="RefSeq" id="WP_131257209.1">
    <property type="nucleotide sequence ID" value="NZ_JBHSUS010000001.1"/>
</dbReference>
<dbReference type="SUPFAM" id="SSF51338">
    <property type="entry name" value="Composite domain of metallo-dependent hydrolases"/>
    <property type="match status" value="1"/>
</dbReference>
<evidence type="ECO:0000313" key="4">
    <source>
        <dbReference type="Proteomes" id="UP001596364"/>
    </source>
</evidence>